<dbReference type="InterPro" id="IPR038765">
    <property type="entry name" value="Papain-like_cys_pep_sf"/>
</dbReference>
<reference evidence="9 10" key="1">
    <citation type="journal article" date="2018" name="Science">
        <title>The opium poppy genome and morphinan production.</title>
        <authorList>
            <person name="Guo L."/>
            <person name="Winzer T."/>
            <person name="Yang X."/>
            <person name="Li Y."/>
            <person name="Ning Z."/>
            <person name="He Z."/>
            <person name="Teodor R."/>
            <person name="Lu Y."/>
            <person name="Bowser T.A."/>
            <person name="Graham I.A."/>
            <person name="Ye K."/>
        </authorList>
    </citation>
    <scope>NUCLEOTIDE SEQUENCE [LARGE SCALE GENOMIC DNA]</scope>
    <source>
        <strain evidence="10">cv. HN1</strain>
        <tissue evidence="9">Leaves</tissue>
    </source>
</reference>
<keyword evidence="3" id="KW-0812">Transmembrane</keyword>
<dbReference type="SMART" id="SM00369">
    <property type="entry name" value="LRR_TYP"/>
    <property type="match status" value="4"/>
</dbReference>
<sequence length="1189" mass="132886">MQASEGLEIVPAQSCAEVVSEVLPKGAALDVESAEDVTDKTWEISLLDSPSKSSVEGLFVYKNVFNLIPKSIRGYGGLKTLKFFGNEINLFPSETGELVGLECLQVKISSPKLSGLQLQKLKALKELELCKVPARPSSFPLLSEIANLTGLTKLTVCHFNIRYLPGEIGCLTNLEDLDLSFNKLKHLPSEITSLTSLQTLKIANNKLEELPSDISRLQMLETLDVSNNKLTSLGSLNLYPMQNLRILSLQYNKLLNCCQIPSWICCNLEGNGKDMSNDEFISDLIEVDDEVPTQEVEGRHLYNGSHCVSSVSSEALPKNRSSAVRRRGKGWKRRDDLQQRARQDRLNSIRKWRNDDHQQMKVDVKCKDCKLPAVASESMSESSSIVESESGSVKYIAGTTERVVAGEDDHFDSKCEKCKLPVGASESLTESSSIVDSAPDLVKGLDDTGEDYHRLLVVQDEDDNIIVDSINNNKECDCDHVDHEEVSASNFNKTGEEDESTEDDNIIVDSIGSNKECDCDHNGEPKEVSASKTGREDEDSASEVSKNSSISKRHSDGFPDNPKPSKSRRPFDECLNLSMKYSTESYCSIKDRLPDGFYDAGRDRPFRSLQNYEHHVCLSSREVILLDRNRDEELDVIVKSANALLSPSKQPNGAVDNLQRASLLALLVSDWFGGIDRSNLIRMTRRSASGVNYNQKPFVCTCPTGNSENAETSSKQSTCAAETFNFTELCEKSLQTIKQARNSSVVPIGALRWGVCRHRAVLMKYLCDRVDPPIPCELVRGYLDFMPHAWNTVLVRRDDSWVRMVVDACCPIDIRVETDPEFFCRYIPMRRIDFSLSSEDITISDYSFPSISFSDEVKQVALSSLVRCKLGSVQAVAKVRTLDTCGATVEEIKNFEYTCLGEVRMLCALKKHPCIIDIYGHQIWSEWVQSADGNEKQRLLKSAIVMEYFEGGSLKSYLEKLSKNGESRVAVEWTLSIARDVACALAELHAKHIIHRDIKSENILIDVDRSTADGRVPLIKLCDFDRAVPLRSSLHTCCIAHVGIPQPNICVGTPRWMAPEVLQAMHIRSMYGLEVDIWSYGCLLLELLTLNIPYAGLSESRIHYLLQMGCRPHLTDELEGLSSSDELEMDRSSLEIKAEGGIKAEVDSLKFLVNLFHQCTRRNPKERPTASCIYKMLQAQTASFVRSEK</sequence>
<dbReference type="Pfam" id="PF14381">
    <property type="entry name" value="EDR1_CTR1_ARMC3_pept"/>
    <property type="match status" value="1"/>
</dbReference>
<keyword evidence="4" id="KW-0677">Repeat</keyword>
<dbReference type="GO" id="GO:0004674">
    <property type="term" value="F:protein serine/threonine kinase activity"/>
    <property type="evidence" value="ECO:0007669"/>
    <property type="project" value="TreeGrafter"/>
</dbReference>
<dbReference type="GO" id="GO:0005524">
    <property type="term" value="F:ATP binding"/>
    <property type="evidence" value="ECO:0007669"/>
    <property type="project" value="InterPro"/>
</dbReference>
<dbReference type="GO" id="GO:0016020">
    <property type="term" value="C:membrane"/>
    <property type="evidence" value="ECO:0007669"/>
    <property type="project" value="UniProtKB-SubCell"/>
</dbReference>
<comment type="subcellular location">
    <subcellularLocation>
        <location evidence="1">Membrane</location>
    </subcellularLocation>
</comment>
<feature type="compositionally biased region" description="Basic and acidic residues" evidence="7">
    <location>
        <begin position="515"/>
        <end position="535"/>
    </location>
</feature>
<dbReference type="SMART" id="SM00220">
    <property type="entry name" value="S_TKc"/>
    <property type="match status" value="1"/>
</dbReference>
<dbReference type="Gene3D" id="1.10.510.10">
    <property type="entry name" value="Transferase(Phosphotransferase) domain 1"/>
    <property type="match status" value="1"/>
</dbReference>
<dbReference type="InterPro" id="IPR055414">
    <property type="entry name" value="LRR_R13L4/SHOC2-like"/>
</dbReference>
<organism evidence="9 10">
    <name type="scientific">Papaver somniferum</name>
    <name type="common">Opium poppy</name>
    <dbReference type="NCBI Taxonomy" id="3469"/>
    <lineage>
        <taxon>Eukaryota</taxon>
        <taxon>Viridiplantae</taxon>
        <taxon>Streptophyta</taxon>
        <taxon>Embryophyta</taxon>
        <taxon>Tracheophyta</taxon>
        <taxon>Spermatophyta</taxon>
        <taxon>Magnoliopsida</taxon>
        <taxon>Ranunculales</taxon>
        <taxon>Papaveraceae</taxon>
        <taxon>Papaveroideae</taxon>
        <taxon>Papaver</taxon>
    </lineage>
</organism>
<protein>
    <recommendedName>
        <fullName evidence="8">Protein kinase domain-containing protein</fullName>
    </recommendedName>
</protein>
<dbReference type="OMA" id="GMMLQDH"/>
<evidence type="ECO:0000256" key="6">
    <source>
        <dbReference type="ARBA" id="ARBA00023136"/>
    </source>
</evidence>
<evidence type="ECO:0000256" key="4">
    <source>
        <dbReference type="ARBA" id="ARBA00022737"/>
    </source>
</evidence>
<dbReference type="SUPFAM" id="SSF56112">
    <property type="entry name" value="Protein kinase-like (PK-like)"/>
    <property type="match status" value="1"/>
</dbReference>
<evidence type="ECO:0000256" key="7">
    <source>
        <dbReference type="SAM" id="MobiDB-lite"/>
    </source>
</evidence>
<dbReference type="InterPro" id="IPR011009">
    <property type="entry name" value="Kinase-like_dom_sf"/>
</dbReference>
<dbReference type="InterPro" id="IPR003591">
    <property type="entry name" value="Leu-rich_rpt_typical-subtyp"/>
</dbReference>
<dbReference type="Gramene" id="RZC48945">
    <property type="protein sequence ID" value="RZC48945"/>
    <property type="gene ID" value="C5167_017366"/>
</dbReference>
<proteinExistence type="predicted"/>
<keyword evidence="6" id="KW-0472">Membrane</keyword>
<evidence type="ECO:0000256" key="3">
    <source>
        <dbReference type="ARBA" id="ARBA00022692"/>
    </source>
</evidence>
<feature type="domain" description="Protein kinase" evidence="8">
    <location>
        <begin position="851"/>
        <end position="1185"/>
    </location>
</feature>
<evidence type="ECO:0000259" key="8">
    <source>
        <dbReference type="PROSITE" id="PS50011"/>
    </source>
</evidence>
<evidence type="ECO:0000256" key="1">
    <source>
        <dbReference type="ARBA" id="ARBA00004370"/>
    </source>
</evidence>
<dbReference type="OrthoDB" id="1394818at2759"/>
<dbReference type="PANTHER" id="PTHR24359">
    <property type="entry name" value="SERINE/THREONINE-PROTEIN KINASE SBK1"/>
    <property type="match status" value="1"/>
</dbReference>
<dbReference type="STRING" id="3469.A0A4Y7INB9"/>
<evidence type="ECO:0000256" key="2">
    <source>
        <dbReference type="ARBA" id="ARBA00022614"/>
    </source>
</evidence>
<dbReference type="AlphaFoldDB" id="A0A4Y7INB9"/>
<dbReference type="Pfam" id="PF23598">
    <property type="entry name" value="LRR_14"/>
    <property type="match status" value="1"/>
</dbReference>
<dbReference type="PROSITE" id="PS50011">
    <property type="entry name" value="PROTEIN_KINASE_DOM"/>
    <property type="match status" value="1"/>
</dbReference>
<dbReference type="SMART" id="SM00364">
    <property type="entry name" value="LRR_BAC"/>
    <property type="match status" value="3"/>
</dbReference>
<dbReference type="Pfam" id="PF00069">
    <property type="entry name" value="Pkinase"/>
    <property type="match status" value="1"/>
</dbReference>
<dbReference type="PROSITE" id="PS00108">
    <property type="entry name" value="PROTEIN_KINASE_ST"/>
    <property type="match status" value="1"/>
</dbReference>
<name>A0A4Y7INB9_PAPSO</name>
<dbReference type="EMBL" id="CM010716">
    <property type="protein sequence ID" value="RZC48945.1"/>
    <property type="molecule type" value="Genomic_DNA"/>
</dbReference>
<dbReference type="Gene3D" id="3.80.10.10">
    <property type="entry name" value="Ribonuclease Inhibitor"/>
    <property type="match status" value="1"/>
</dbReference>
<accession>A0A4Y7INB9</accession>
<keyword evidence="2" id="KW-0433">Leucine-rich repeat</keyword>
<feature type="region of interest" description="Disordered" evidence="7">
    <location>
        <begin position="513"/>
        <end position="571"/>
    </location>
</feature>
<gene>
    <name evidence="9" type="ORF">C5167_017366</name>
</gene>
<keyword evidence="10" id="KW-1185">Reference proteome</keyword>
<evidence type="ECO:0000256" key="5">
    <source>
        <dbReference type="ARBA" id="ARBA00022989"/>
    </source>
</evidence>
<evidence type="ECO:0000313" key="9">
    <source>
        <dbReference type="EMBL" id="RZC48945.1"/>
    </source>
</evidence>
<dbReference type="InterPro" id="IPR008271">
    <property type="entry name" value="Ser/Thr_kinase_AS"/>
</dbReference>
<dbReference type="InterPro" id="IPR000719">
    <property type="entry name" value="Prot_kinase_dom"/>
</dbReference>
<dbReference type="SUPFAM" id="SSF54001">
    <property type="entry name" value="Cysteine proteinases"/>
    <property type="match status" value="1"/>
</dbReference>
<dbReference type="Proteomes" id="UP000316621">
    <property type="component" value="Chromosome 2"/>
</dbReference>
<evidence type="ECO:0000313" key="10">
    <source>
        <dbReference type="Proteomes" id="UP000316621"/>
    </source>
</evidence>
<dbReference type="InterPro" id="IPR055164">
    <property type="entry name" value="EDR1/CTR1/ARMC3-like_pept-like"/>
</dbReference>
<keyword evidence="5" id="KW-1133">Transmembrane helix</keyword>
<dbReference type="SMART" id="SM00365">
    <property type="entry name" value="LRR_SD22"/>
    <property type="match status" value="4"/>
</dbReference>
<dbReference type="PROSITE" id="PS51450">
    <property type="entry name" value="LRR"/>
    <property type="match status" value="2"/>
</dbReference>
<dbReference type="SUPFAM" id="SSF52047">
    <property type="entry name" value="RNI-like"/>
    <property type="match status" value="1"/>
</dbReference>
<dbReference type="InterPro" id="IPR032675">
    <property type="entry name" value="LRR_dom_sf"/>
</dbReference>
<dbReference type="FunFam" id="1.10.510.10:FF:000988">
    <property type="entry name" value="Leucine-rich repeat protein kinase family protein"/>
    <property type="match status" value="1"/>
</dbReference>
<dbReference type="InterPro" id="IPR001611">
    <property type="entry name" value="Leu-rich_rpt"/>
</dbReference>
<dbReference type="PANTHER" id="PTHR24359:SF1">
    <property type="entry name" value="INHIBITOR OF NUCLEAR FACTOR KAPPA-B KINASE EPSILON SUBUNIT HOMOLOG 1-RELATED"/>
    <property type="match status" value="1"/>
</dbReference>